<proteinExistence type="inferred from homology"/>
<dbReference type="SMART" id="SM00962">
    <property type="entry name" value="SRP54"/>
    <property type="match status" value="1"/>
</dbReference>
<keyword evidence="3" id="KW-0547">Nucleotide-binding</keyword>
<dbReference type="Gene3D" id="1.20.120.1380">
    <property type="entry name" value="Flagellar FlhF biosynthesis protein, N domain"/>
    <property type="match status" value="1"/>
</dbReference>
<dbReference type="GO" id="GO:0003924">
    <property type="term" value="F:GTPase activity"/>
    <property type="evidence" value="ECO:0007669"/>
    <property type="project" value="TreeGrafter"/>
</dbReference>
<evidence type="ECO:0000256" key="5">
    <source>
        <dbReference type="ARBA" id="ARBA00023136"/>
    </source>
</evidence>
<evidence type="ECO:0000256" key="2">
    <source>
        <dbReference type="ARBA" id="ARBA00008531"/>
    </source>
</evidence>
<comment type="subcellular location">
    <subcellularLocation>
        <location evidence="1">Cell membrane</location>
        <topology evidence="1">Peripheral membrane protein</topology>
        <orientation evidence="1">Cytoplasmic side</orientation>
    </subcellularLocation>
</comment>
<comment type="similarity">
    <text evidence="2">Belongs to the GTP-binding SRP family.</text>
</comment>
<evidence type="ECO:0000256" key="3">
    <source>
        <dbReference type="ARBA" id="ARBA00022741"/>
    </source>
</evidence>
<dbReference type="InterPro" id="IPR000897">
    <property type="entry name" value="SRP54_GTPase_dom"/>
</dbReference>
<evidence type="ECO:0000259" key="6">
    <source>
        <dbReference type="SMART" id="SM00962"/>
    </source>
</evidence>
<dbReference type="SUPFAM" id="SSF52540">
    <property type="entry name" value="P-loop containing nucleoside triphosphate hydrolases"/>
    <property type="match status" value="1"/>
</dbReference>
<feature type="domain" description="SRP54-type proteins GTP-binding" evidence="6">
    <location>
        <begin position="177"/>
        <end position="364"/>
    </location>
</feature>
<protein>
    <recommendedName>
        <fullName evidence="6">SRP54-type proteins GTP-binding domain-containing protein</fullName>
    </recommendedName>
</protein>
<evidence type="ECO:0000256" key="4">
    <source>
        <dbReference type="ARBA" id="ARBA00023134"/>
    </source>
</evidence>
<accession>A0A2N5ZBW3</accession>
<dbReference type="Proteomes" id="UP000234857">
    <property type="component" value="Unassembled WGS sequence"/>
</dbReference>
<dbReference type="PANTHER" id="PTHR43134">
    <property type="entry name" value="SIGNAL RECOGNITION PARTICLE RECEPTOR SUBUNIT ALPHA"/>
    <property type="match status" value="1"/>
</dbReference>
<dbReference type="PANTHER" id="PTHR43134:SF3">
    <property type="entry name" value="FLAGELLAR BIOSYNTHESIS PROTEIN FLHF"/>
    <property type="match status" value="1"/>
</dbReference>
<keyword evidence="4" id="KW-0342">GTP-binding</keyword>
<organism evidence="7 8">
    <name type="scientific">Muiribacterium halophilum</name>
    <dbReference type="NCBI Taxonomy" id="2053465"/>
    <lineage>
        <taxon>Bacteria</taxon>
        <taxon>Candidatus Muiribacteriota</taxon>
        <taxon>Candidatus Muiribacteriia</taxon>
        <taxon>Candidatus Muiribacteriales</taxon>
        <taxon>Candidatus Muiribacteriaceae</taxon>
        <taxon>Candidatus Muiribacterium</taxon>
    </lineage>
</organism>
<dbReference type="AlphaFoldDB" id="A0A2N5ZBW3"/>
<dbReference type="GO" id="GO:0005886">
    <property type="term" value="C:plasma membrane"/>
    <property type="evidence" value="ECO:0007669"/>
    <property type="project" value="UniProtKB-SubCell"/>
</dbReference>
<evidence type="ECO:0000256" key="1">
    <source>
        <dbReference type="ARBA" id="ARBA00004413"/>
    </source>
</evidence>
<evidence type="ECO:0000313" key="8">
    <source>
        <dbReference type="Proteomes" id="UP000234857"/>
    </source>
</evidence>
<comment type="caution">
    <text evidence="7">The sequence shown here is derived from an EMBL/GenBank/DDBJ whole genome shotgun (WGS) entry which is preliminary data.</text>
</comment>
<dbReference type="InterPro" id="IPR027417">
    <property type="entry name" value="P-loop_NTPase"/>
</dbReference>
<dbReference type="EMBL" id="PKTG01000122">
    <property type="protein sequence ID" value="PLX16158.1"/>
    <property type="molecule type" value="Genomic_DNA"/>
</dbReference>
<dbReference type="Gene3D" id="3.40.50.300">
    <property type="entry name" value="P-loop containing nucleotide triphosphate hydrolases"/>
    <property type="match status" value="1"/>
</dbReference>
<dbReference type="GO" id="GO:0006614">
    <property type="term" value="P:SRP-dependent cotranslational protein targeting to membrane"/>
    <property type="evidence" value="ECO:0007669"/>
    <property type="project" value="InterPro"/>
</dbReference>
<dbReference type="GO" id="GO:0005047">
    <property type="term" value="F:signal recognition particle binding"/>
    <property type="evidence" value="ECO:0007669"/>
    <property type="project" value="TreeGrafter"/>
</dbReference>
<evidence type="ECO:0000313" key="7">
    <source>
        <dbReference type="EMBL" id="PLX16158.1"/>
    </source>
</evidence>
<reference evidence="7 8" key="1">
    <citation type="submission" date="2017-11" db="EMBL/GenBank/DDBJ databases">
        <title>Genome-resolved metagenomics identifies genetic mobility, metabolic interactions, and unexpected diversity in perchlorate-reducing communities.</title>
        <authorList>
            <person name="Barnum T.P."/>
            <person name="Figueroa I.A."/>
            <person name="Carlstrom C.I."/>
            <person name="Lucas L.N."/>
            <person name="Engelbrektson A.L."/>
            <person name="Coates J.D."/>
        </authorList>
    </citation>
    <scope>NUCLEOTIDE SEQUENCE [LARGE SCALE GENOMIC DNA]</scope>
    <source>
        <strain evidence="7">BM706</strain>
    </source>
</reference>
<keyword evidence="5" id="KW-0472">Membrane</keyword>
<dbReference type="GO" id="GO:0005525">
    <property type="term" value="F:GTP binding"/>
    <property type="evidence" value="ECO:0007669"/>
    <property type="project" value="UniProtKB-KW"/>
</dbReference>
<dbReference type="Pfam" id="PF00448">
    <property type="entry name" value="SRP54"/>
    <property type="match status" value="1"/>
</dbReference>
<sequence length="367" mass="42012">MEKTFIVSNMKEGLQRIREELGDEAYIIKKEILGENDSMLQHFSGNKIKLTATDQSLDDIPKIKKKDISVNTNSTACFEKNDLVSNLYSQLDDIKNMLSCLSGKDNKDIESPEDVFEFGSKDLNNFYRRMVENDITEILAGKFIHGLSKTDVNVVPEEHLREQLSNLINFKDLDTEYNVYVFTGEAGSGKTSTISKLAITLKLRYNLNILNISFDTYKEAGFYQLDSHCKVVNIKSIKVHDSDELIKIVEENRKIYDLIFIDTPGFELDEEHSTSFIPTELKCKKILVLDSNGRYRELKEKVDFFEKIGFDGYSFTKIDETFSYGNIYNILSYNNKPLVCFAHGQEIPASLIKDKEKAIDIILKGLC</sequence>
<gene>
    <name evidence="7" type="ORF">C0601_11075</name>
</gene>
<name>A0A2N5ZBW3_MUIH1</name>